<evidence type="ECO:0000256" key="3">
    <source>
        <dbReference type="ARBA" id="ARBA00023125"/>
    </source>
</evidence>
<proteinExistence type="inferred from homology"/>
<dbReference type="PROSITE" id="PS50931">
    <property type="entry name" value="HTH_LYSR"/>
    <property type="match status" value="1"/>
</dbReference>
<comment type="similarity">
    <text evidence="1">Belongs to the LysR transcriptional regulatory family.</text>
</comment>
<evidence type="ECO:0000256" key="4">
    <source>
        <dbReference type="ARBA" id="ARBA00023163"/>
    </source>
</evidence>
<evidence type="ECO:0000313" key="7">
    <source>
        <dbReference type="Proteomes" id="UP001595699"/>
    </source>
</evidence>
<sequence length="280" mass="31033">MFPVESLSAFRVFADHLNFTRAAEELHISQPALHVKVRKLAEAVGRPLYLRTGNHLVLTADGERLARFARDRERQLTEFLGELTGTHAAEPLVLAAGQGAYLYLLGDVIAAERQDLRLVTASRPETLARVRDGRAHVGVAVLDAVPTDLECVLLAAYPQTLVVRADHRLARRRRLRVRDLDGLELIVPPAPRPLRVLLERWLHGVDWRVAVEAEGWPLLLHFVGLGVGAAVVNGCVRTKHVQLPIVDLPDVPYYAIHRRPDDPRVARLVGAMVAAVPQTT</sequence>
<organism evidence="6 7">
    <name type="scientific">Tenggerimyces flavus</name>
    <dbReference type="NCBI Taxonomy" id="1708749"/>
    <lineage>
        <taxon>Bacteria</taxon>
        <taxon>Bacillati</taxon>
        <taxon>Actinomycetota</taxon>
        <taxon>Actinomycetes</taxon>
        <taxon>Propionibacteriales</taxon>
        <taxon>Nocardioidaceae</taxon>
        <taxon>Tenggerimyces</taxon>
    </lineage>
</organism>
<dbReference type="PANTHER" id="PTHR30126">
    <property type="entry name" value="HTH-TYPE TRANSCRIPTIONAL REGULATOR"/>
    <property type="match status" value="1"/>
</dbReference>
<accession>A0ABV7YF04</accession>
<dbReference type="InterPro" id="IPR005119">
    <property type="entry name" value="LysR_subst-bd"/>
</dbReference>
<dbReference type="InterPro" id="IPR036390">
    <property type="entry name" value="WH_DNA-bd_sf"/>
</dbReference>
<gene>
    <name evidence="6" type="ORF">ACFOUW_17480</name>
</gene>
<dbReference type="EMBL" id="JBHRZH010000015">
    <property type="protein sequence ID" value="MFC3762639.1"/>
    <property type="molecule type" value="Genomic_DNA"/>
</dbReference>
<evidence type="ECO:0000259" key="5">
    <source>
        <dbReference type="PROSITE" id="PS50931"/>
    </source>
</evidence>
<dbReference type="CDD" id="cd05466">
    <property type="entry name" value="PBP2_LTTR_substrate"/>
    <property type="match status" value="1"/>
</dbReference>
<protein>
    <submittedName>
        <fullName evidence="6">LysR family transcriptional regulator</fullName>
    </submittedName>
</protein>
<dbReference type="InterPro" id="IPR036388">
    <property type="entry name" value="WH-like_DNA-bd_sf"/>
</dbReference>
<dbReference type="PRINTS" id="PR00039">
    <property type="entry name" value="HTHLYSR"/>
</dbReference>
<dbReference type="SUPFAM" id="SSF46785">
    <property type="entry name" value="Winged helix' DNA-binding domain"/>
    <property type="match status" value="1"/>
</dbReference>
<dbReference type="Proteomes" id="UP001595699">
    <property type="component" value="Unassembled WGS sequence"/>
</dbReference>
<dbReference type="Pfam" id="PF00126">
    <property type="entry name" value="HTH_1"/>
    <property type="match status" value="1"/>
</dbReference>
<feature type="domain" description="HTH lysR-type" evidence="5">
    <location>
        <begin position="2"/>
        <end position="59"/>
    </location>
</feature>
<dbReference type="PANTHER" id="PTHR30126:SF39">
    <property type="entry name" value="HTH-TYPE TRANSCRIPTIONAL REGULATOR CYSL"/>
    <property type="match status" value="1"/>
</dbReference>
<dbReference type="InterPro" id="IPR000847">
    <property type="entry name" value="LysR_HTH_N"/>
</dbReference>
<reference evidence="7" key="1">
    <citation type="journal article" date="2019" name="Int. J. Syst. Evol. Microbiol.">
        <title>The Global Catalogue of Microorganisms (GCM) 10K type strain sequencing project: providing services to taxonomists for standard genome sequencing and annotation.</title>
        <authorList>
            <consortium name="The Broad Institute Genomics Platform"/>
            <consortium name="The Broad Institute Genome Sequencing Center for Infectious Disease"/>
            <person name="Wu L."/>
            <person name="Ma J."/>
        </authorList>
    </citation>
    <scope>NUCLEOTIDE SEQUENCE [LARGE SCALE GENOMIC DNA]</scope>
    <source>
        <strain evidence="7">CGMCC 4.7241</strain>
    </source>
</reference>
<dbReference type="SUPFAM" id="SSF53850">
    <property type="entry name" value="Periplasmic binding protein-like II"/>
    <property type="match status" value="1"/>
</dbReference>
<comment type="caution">
    <text evidence="6">The sequence shown here is derived from an EMBL/GenBank/DDBJ whole genome shotgun (WGS) entry which is preliminary data.</text>
</comment>
<keyword evidence="3" id="KW-0238">DNA-binding</keyword>
<evidence type="ECO:0000313" key="6">
    <source>
        <dbReference type="EMBL" id="MFC3762639.1"/>
    </source>
</evidence>
<dbReference type="Pfam" id="PF03466">
    <property type="entry name" value="LysR_substrate"/>
    <property type="match status" value="1"/>
</dbReference>
<evidence type="ECO:0000256" key="1">
    <source>
        <dbReference type="ARBA" id="ARBA00009437"/>
    </source>
</evidence>
<dbReference type="Gene3D" id="3.40.190.290">
    <property type="match status" value="1"/>
</dbReference>
<dbReference type="Gene3D" id="1.10.10.10">
    <property type="entry name" value="Winged helix-like DNA-binding domain superfamily/Winged helix DNA-binding domain"/>
    <property type="match status" value="1"/>
</dbReference>
<name>A0ABV7YF04_9ACTN</name>
<keyword evidence="7" id="KW-1185">Reference proteome</keyword>
<keyword evidence="4" id="KW-0804">Transcription</keyword>
<evidence type="ECO:0000256" key="2">
    <source>
        <dbReference type="ARBA" id="ARBA00023015"/>
    </source>
</evidence>
<dbReference type="RefSeq" id="WP_205118916.1">
    <property type="nucleotide sequence ID" value="NZ_JAFBCM010000001.1"/>
</dbReference>
<keyword evidence="2" id="KW-0805">Transcription regulation</keyword>